<dbReference type="PANTHER" id="PTHR10828">
    <property type="entry name" value="M-PHASE INDUCER PHOSPHATASE DUAL SPECIFICITY PHOSPHATASE CDC25"/>
    <property type="match status" value="1"/>
</dbReference>
<dbReference type="InterPro" id="IPR001763">
    <property type="entry name" value="Rhodanese-like_dom"/>
</dbReference>
<keyword evidence="5" id="KW-0378">Hydrolase</keyword>
<accession>A0AAD1VZ80</accession>
<sequence length="108" mass="13226">MAKLPKSTISRNDSRRSCETTELNRCRLLREEDRARNEYPSLYYPELYILRGGYKDFYPEYMELCDPQSYCPMRHQDYREELLKFRTKSKSWAGDRKRRDQIARLMKL</sequence>
<dbReference type="Proteomes" id="UP001295444">
    <property type="component" value="Chromosome 03"/>
</dbReference>
<evidence type="ECO:0000256" key="6">
    <source>
        <dbReference type="ARBA" id="ARBA00022912"/>
    </source>
</evidence>
<keyword evidence="4" id="KW-0498">Mitosis</keyword>
<keyword evidence="3" id="KW-0132">Cell division</keyword>
<gene>
    <name evidence="9" type="ORF">PECUL_23A007222</name>
</gene>
<proteinExistence type="inferred from homology"/>
<dbReference type="InterPro" id="IPR000751">
    <property type="entry name" value="MPI_Phosphatase"/>
</dbReference>
<evidence type="ECO:0000256" key="7">
    <source>
        <dbReference type="ARBA" id="ARBA00023306"/>
    </source>
</evidence>
<comment type="similarity">
    <text evidence="1">Belongs to the MPI phosphatase family.</text>
</comment>
<dbReference type="SUPFAM" id="SSF52821">
    <property type="entry name" value="Rhodanese/Cell cycle control phosphatase"/>
    <property type="match status" value="1"/>
</dbReference>
<dbReference type="PANTHER" id="PTHR10828:SF64">
    <property type="entry name" value="M-PHASE INDUCER PHOSPHATASE 3"/>
    <property type="match status" value="1"/>
</dbReference>
<evidence type="ECO:0000256" key="2">
    <source>
        <dbReference type="ARBA" id="ARBA00013064"/>
    </source>
</evidence>
<keyword evidence="10" id="KW-1185">Reference proteome</keyword>
<name>A0AAD1VZ80_PELCU</name>
<evidence type="ECO:0000256" key="1">
    <source>
        <dbReference type="ARBA" id="ARBA00011065"/>
    </source>
</evidence>
<dbReference type="Gene3D" id="3.40.250.10">
    <property type="entry name" value="Rhodanese-like domain"/>
    <property type="match status" value="1"/>
</dbReference>
<dbReference type="GO" id="GO:0110032">
    <property type="term" value="P:positive regulation of G2/MI transition of meiotic cell cycle"/>
    <property type="evidence" value="ECO:0007669"/>
    <property type="project" value="TreeGrafter"/>
</dbReference>
<dbReference type="PROSITE" id="PS50206">
    <property type="entry name" value="RHODANESE_3"/>
    <property type="match status" value="1"/>
</dbReference>
<evidence type="ECO:0000256" key="5">
    <source>
        <dbReference type="ARBA" id="ARBA00022801"/>
    </source>
</evidence>
<evidence type="ECO:0000259" key="8">
    <source>
        <dbReference type="PROSITE" id="PS50206"/>
    </source>
</evidence>
<dbReference type="GO" id="GO:0000086">
    <property type="term" value="P:G2/M transition of mitotic cell cycle"/>
    <property type="evidence" value="ECO:0007669"/>
    <property type="project" value="TreeGrafter"/>
</dbReference>
<keyword evidence="7" id="KW-0131">Cell cycle</keyword>
<evidence type="ECO:0000256" key="3">
    <source>
        <dbReference type="ARBA" id="ARBA00022618"/>
    </source>
</evidence>
<dbReference type="AlphaFoldDB" id="A0AAD1VZ80"/>
<dbReference type="PRINTS" id="PR00716">
    <property type="entry name" value="MPIPHPHTASE"/>
</dbReference>
<dbReference type="GO" id="GO:0005634">
    <property type="term" value="C:nucleus"/>
    <property type="evidence" value="ECO:0007669"/>
    <property type="project" value="TreeGrafter"/>
</dbReference>
<organism evidence="9 10">
    <name type="scientific">Pelobates cultripes</name>
    <name type="common">Western spadefoot toad</name>
    <dbReference type="NCBI Taxonomy" id="61616"/>
    <lineage>
        <taxon>Eukaryota</taxon>
        <taxon>Metazoa</taxon>
        <taxon>Chordata</taxon>
        <taxon>Craniata</taxon>
        <taxon>Vertebrata</taxon>
        <taxon>Euteleostomi</taxon>
        <taxon>Amphibia</taxon>
        <taxon>Batrachia</taxon>
        <taxon>Anura</taxon>
        <taxon>Pelobatoidea</taxon>
        <taxon>Pelobatidae</taxon>
        <taxon>Pelobates</taxon>
    </lineage>
</organism>
<dbReference type="GO" id="GO:0051301">
    <property type="term" value="P:cell division"/>
    <property type="evidence" value="ECO:0007669"/>
    <property type="project" value="UniProtKB-KW"/>
</dbReference>
<dbReference type="GO" id="GO:0005737">
    <property type="term" value="C:cytoplasm"/>
    <property type="evidence" value="ECO:0007669"/>
    <property type="project" value="TreeGrafter"/>
</dbReference>
<keyword evidence="6" id="KW-0904">Protein phosphatase</keyword>
<evidence type="ECO:0000313" key="10">
    <source>
        <dbReference type="Proteomes" id="UP001295444"/>
    </source>
</evidence>
<dbReference type="InterPro" id="IPR036873">
    <property type="entry name" value="Rhodanese-like_dom_sf"/>
</dbReference>
<protein>
    <recommendedName>
        <fullName evidence="2">protein-tyrosine-phosphatase</fullName>
        <ecNumber evidence="2">3.1.3.48</ecNumber>
    </recommendedName>
</protein>
<feature type="domain" description="Rhodanese" evidence="8">
    <location>
        <begin position="44"/>
        <end position="66"/>
    </location>
</feature>
<evidence type="ECO:0000313" key="9">
    <source>
        <dbReference type="EMBL" id="CAH2277468.1"/>
    </source>
</evidence>
<evidence type="ECO:0000256" key="4">
    <source>
        <dbReference type="ARBA" id="ARBA00022776"/>
    </source>
</evidence>
<dbReference type="GO" id="GO:0004725">
    <property type="term" value="F:protein tyrosine phosphatase activity"/>
    <property type="evidence" value="ECO:0007669"/>
    <property type="project" value="UniProtKB-EC"/>
</dbReference>
<reference evidence="9" key="1">
    <citation type="submission" date="2022-03" db="EMBL/GenBank/DDBJ databases">
        <authorList>
            <person name="Alioto T."/>
            <person name="Alioto T."/>
            <person name="Gomez Garrido J."/>
        </authorList>
    </citation>
    <scope>NUCLEOTIDE SEQUENCE</scope>
</reference>
<dbReference type="EMBL" id="OW240914">
    <property type="protein sequence ID" value="CAH2277468.1"/>
    <property type="molecule type" value="Genomic_DNA"/>
</dbReference>
<dbReference type="GO" id="GO:0010971">
    <property type="term" value="P:positive regulation of G2/M transition of mitotic cell cycle"/>
    <property type="evidence" value="ECO:0007669"/>
    <property type="project" value="TreeGrafter"/>
</dbReference>
<dbReference type="EC" id="3.1.3.48" evidence="2"/>